<comment type="caution">
    <text evidence="2">The sequence shown here is derived from an EMBL/GenBank/DDBJ whole genome shotgun (WGS) entry which is preliminary data.</text>
</comment>
<organism evidence="2 3">
    <name type="scientific">Maricaulis virginensis</name>
    <dbReference type="NCBI Taxonomy" id="144022"/>
    <lineage>
        <taxon>Bacteria</taxon>
        <taxon>Pseudomonadati</taxon>
        <taxon>Pseudomonadota</taxon>
        <taxon>Alphaproteobacteria</taxon>
        <taxon>Maricaulales</taxon>
        <taxon>Maricaulaceae</taxon>
        <taxon>Maricaulis</taxon>
    </lineage>
</organism>
<dbReference type="InterPro" id="IPR029032">
    <property type="entry name" value="AhpD-like"/>
</dbReference>
<reference evidence="2" key="1">
    <citation type="journal article" date="2014" name="Int. J. Syst. Evol. Microbiol.">
        <title>Complete genome sequence of Corynebacterium casei LMG S-19264T (=DSM 44701T), isolated from a smear-ripened cheese.</title>
        <authorList>
            <consortium name="US DOE Joint Genome Institute (JGI-PGF)"/>
            <person name="Walter F."/>
            <person name="Albersmeier A."/>
            <person name="Kalinowski J."/>
            <person name="Ruckert C."/>
        </authorList>
    </citation>
    <scope>NUCLEOTIDE SEQUENCE</scope>
    <source>
        <strain evidence="2">VKM B-1513</strain>
    </source>
</reference>
<dbReference type="PANTHER" id="PTHR35446">
    <property type="entry name" value="SI:CH211-175M2.5"/>
    <property type="match status" value="1"/>
</dbReference>
<dbReference type="GO" id="GO:0051920">
    <property type="term" value="F:peroxiredoxin activity"/>
    <property type="evidence" value="ECO:0007669"/>
    <property type="project" value="InterPro"/>
</dbReference>
<feature type="domain" description="Carboxymuconolactone decarboxylase-like" evidence="1">
    <location>
        <begin position="29"/>
        <end position="77"/>
    </location>
</feature>
<dbReference type="NCBIfam" id="TIGR00778">
    <property type="entry name" value="ahpD_dom"/>
    <property type="match status" value="1"/>
</dbReference>
<dbReference type="InterPro" id="IPR003779">
    <property type="entry name" value="CMD-like"/>
</dbReference>
<keyword evidence="3" id="KW-1185">Reference proteome</keyword>
<dbReference type="Pfam" id="PF02627">
    <property type="entry name" value="CMD"/>
    <property type="match status" value="1"/>
</dbReference>
<dbReference type="SUPFAM" id="SSF69118">
    <property type="entry name" value="AhpD-like"/>
    <property type="match status" value="1"/>
</dbReference>
<evidence type="ECO:0000313" key="3">
    <source>
        <dbReference type="Proteomes" id="UP001143486"/>
    </source>
</evidence>
<dbReference type="InterPro" id="IPR004675">
    <property type="entry name" value="AhpD_core"/>
</dbReference>
<gene>
    <name evidence="2" type="ORF">GCM10017621_34390</name>
</gene>
<protein>
    <submittedName>
        <fullName evidence="2">Alkyl hydroperoxide reductase AhpD</fullName>
    </submittedName>
</protein>
<dbReference type="AlphaFoldDB" id="A0A9W6IRS5"/>
<accession>A0A9W6IRS5</accession>
<dbReference type="NCBIfam" id="TIGR01926">
    <property type="entry name" value="peroxid_rel"/>
    <property type="match status" value="1"/>
</dbReference>
<dbReference type="InterPro" id="IPR010195">
    <property type="entry name" value="Uncharacterised_peroxidase-rel"/>
</dbReference>
<dbReference type="Gene3D" id="1.20.1290.10">
    <property type="entry name" value="AhpD-like"/>
    <property type="match status" value="1"/>
</dbReference>
<sequence>MTHFPSLPDHAHLGDLFVRFRRGVAPLLALHDELLRSPSELSVAERELIAAYVSGLNACAFCVGAHTLMARAFGIEDSVFSALLEDPDTAPIPDKLRPVFHLARALTSSPGRGPARECHAVLDAGWSEQSLFEIISIVALYNYMNRIVDGAGILPGPEYANPTPEQMQARREGNYTRWGVAIGAIAADPG</sequence>
<dbReference type="PANTHER" id="PTHR35446:SF2">
    <property type="entry name" value="CARBOXYMUCONOLACTONE DECARBOXYLASE-LIKE DOMAIN-CONTAINING PROTEIN"/>
    <property type="match status" value="1"/>
</dbReference>
<evidence type="ECO:0000313" key="2">
    <source>
        <dbReference type="EMBL" id="GLK53931.1"/>
    </source>
</evidence>
<name>A0A9W6IRS5_9PROT</name>
<reference evidence="2" key="2">
    <citation type="submission" date="2023-01" db="EMBL/GenBank/DDBJ databases">
        <authorList>
            <person name="Sun Q."/>
            <person name="Evtushenko L."/>
        </authorList>
    </citation>
    <scope>NUCLEOTIDE SEQUENCE</scope>
    <source>
        <strain evidence="2">VKM B-1513</strain>
    </source>
</reference>
<evidence type="ECO:0000259" key="1">
    <source>
        <dbReference type="Pfam" id="PF02627"/>
    </source>
</evidence>
<dbReference type="EMBL" id="BSFE01000016">
    <property type="protein sequence ID" value="GLK53931.1"/>
    <property type="molecule type" value="Genomic_DNA"/>
</dbReference>
<dbReference type="Proteomes" id="UP001143486">
    <property type="component" value="Unassembled WGS sequence"/>
</dbReference>
<proteinExistence type="predicted"/>
<dbReference type="RefSeq" id="WP_271188266.1">
    <property type="nucleotide sequence ID" value="NZ_BSFE01000016.1"/>
</dbReference>